<proteinExistence type="predicted"/>
<sequence length="518" mass="54967">MATEQIQQQQVLASRGYEMISFTGTCNIRGRRGQRIDLTARRGDILEVTFPTPSGRHMVRFSMNSKYVTIYWAENTGSMILYVNDKNTPSGYPEVSFRTSNTGTWLPFSDDENIHTDLARLIETQSFGANRLIALYWNRYNSHFDHKPFRKAICHTKWQNVASLELRRRCQHMMADAVMTFDHYFKNLPAAGAGPSTAPRTAAARAGAANTTIAKAPVSATTAKASTGATIPATGNALGATNAPTGTKTVATSTVPVGKNTMVTTNAPTTGANTVAAAQSSATNSAGPSTSSATMQDPPPMEPKCPVTWYPVTLAHLIKIDSWGNGASSPITPKVPGTIRPPAVFHFDDSDPFASTPSGSKVDSVAGASSMAPQTASLTATIKGTTTQGQTRGRIPAPPPLPPLSPELVARLSAIPKETRAATVEATGSISDTESVDARALTDEQVRHILEWQEGLARAEAEAEAEAPLPGAPSGMLIDFGGNSEVSAPEGEAWGGRLYAEAQDDAASELAGLEFRTF</sequence>
<feature type="compositionally biased region" description="Polar residues" evidence="1">
    <location>
        <begin position="277"/>
        <end position="295"/>
    </location>
</feature>
<protein>
    <submittedName>
        <fullName evidence="2">Uncharacterized protein</fullName>
    </submittedName>
</protein>
<organism evidence="2 3">
    <name type="scientific">Orbilia oligospora</name>
    <name type="common">Nematode-trapping fungus</name>
    <name type="synonym">Arthrobotrys oligospora</name>
    <dbReference type="NCBI Taxonomy" id="2813651"/>
    <lineage>
        <taxon>Eukaryota</taxon>
        <taxon>Fungi</taxon>
        <taxon>Dikarya</taxon>
        <taxon>Ascomycota</taxon>
        <taxon>Pezizomycotina</taxon>
        <taxon>Orbiliomycetes</taxon>
        <taxon>Orbiliales</taxon>
        <taxon>Orbiliaceae</taxon>
        <taxon>Orbilia</taxon>
    </lineage>
</organism>
<gene>
    <name evidence="2" type="ORF">TWF191_007208</name>
</gene>
<comment type="caution">
    <text evidence="2">The sequence shown here is derived from an EMBL/GenBank/DDBJ whole genome shotgun (WGS) entry which is preliminary data.</text>
</comment>
<evidence type="ECO:0000313" key="3">
    <source>
        <dbReference type="Proteomes" id="UP000483672"/>
    </source>
</evidence>
<feature type="compositionally biased region" description="Low complexity" evidence="1">
    <location>
        <begin position="384"/>
        <end position="394"/>
    </location>
</feature>
<dbReference type="AlphaFoldDB" id="A0A6G1M6B1"/>
<feature type="region of interest" description="Disordered" evidence="1">
    <location>
        <begin position="352"/>
        <end position="406"/>
    </location>
</feature>
<dbReference type="Proteomes" id="UP000483672">
    <property type="component" value="Unassembled WGS sequence"/>
</dbReference>
<feature type="region of interest" description="Disordered" evidence="1">
    <location>
        <begin position="461"/>
        <end position="489"/>
    </location>
</feature>
<name>A0A6G1M6B1_ORBOL</name>
<feature type="compositionally biased region" description="Pro residues" evidence="1">
    <location>
        <begin position="396"/>
        <end position="405"/>
    </location>
</feature>
<feature type="compositionally biased region" description="Polar residues" evidence="1">
    <location>
        <begin position="371"/>
        <end position="383"/>
    </location>
</feature>
<reference evidence="2 3" key="1">
    <citation type="submission" date="2019-06" db="EMBL/GenBank/DDBJ databases">
        <authorList>
            <person name="Palmer J.M."/>
        </authorList>
    </citation>
    <scope>NUCLEOTIDE SEQUENCE [LARGE SCALE GENOMIC DNA]</scope>
    <source>
        <strain evidence="2 3">TWF191</strain>
    </source>
</reference>
<evidence type="ECO:0000313" key="2">
    <source>
        <dbReference type="EMBL" id="KAF3221242.1"/>
    </source>
</evidence>
<accession>A0A6G1M6B1</accession>
<feature type="region of interest" description="Disordered" evidence="1">
    <location>
        <begin position="277"/>
        <end position="301"/>
    </location>
</feature>
<evidence type="ECO:0000256" key="1">
    <source>
        <dbReference type="SAM" id="MobiDB-lite"/>
    </source>
</evidence>
<dbReference type="EMBL" id="WIPF01000043">
    <property type="protein sequence ID" value="KAF3221242.1"/>
    <property type="molecule type" value="Genomic_DNA"/>
</dbReference>